<dbReference type="EMBL" id="CP015059">
    <property type="protein sequence ID" value="QGN17399.1"/>
    <property type="molecule type" value="Genomic_DNA"/>
</dbReference>
<evidence type="ECO:0000256" key="1">
    <source>
        <dbReference type="SAM" id="MobiDB-lite"/>
    </source>
</evidence>
<gene>
    <name evidence="2" type="ORF">FIM1_4131</name>
</gene>
<name>A0ABX6F2N9_KLUMA</name>
<evidence type="ECO:0000313" key="2">
    <source>
        <dbReference type="EMBL" id="QGN17399.1"/>
    </source>
</evidence>
<sequence>MSIYKSVVNDHGTFRGMYSYSNDTLDVIETPSFEKPGRSSLRKILFCLSPRSRHHHHHRLSRSPGIHRFRIWLNNKPILAFPQLSTEDSKSTGQASDSFQYEPFRTVQEQRQSKNSHLFTYSTSLRSTLRQWIHQKKGPVLKQPASSKDSQDSQNDLDHKSDGYSTSTLTDYDDDASEGKIKRSKGSKSNLNLRDFYSPNVLFDGPTAIIQ</sequence>
<feature type="compositionally biased region" description="Polar residues" evidence="1">
    <location>
        <begin position="144"/>
        <end position="154"/>
    </location>
</feature>
<proteinExistence type="predicted"/>
<dbReference type="Proteomes" id="UP000422736">
    <property type="component" value="Chromosome 6"/>
</dbReference>
<feature type="region of interest" description="Disordered" evidence="1">
    <location>
        <begin position="137"/>
        <end position="193"/>
    </location>
</feature>
<protein>
    <submittedName>
        <fullName evidence="2">Uncharacterized protein</fullName>
    </submittedName>
</protein>
<keyword evidence="3" id="KW-1185">Reference proteome</keyword>
<evidence type="ECO:0000313" key="3">
    <source>
        <dbReference type="Proteomes" id="UP000422736"/>
    </source>
</evidence>
<organism evidence="2 3">
    <name type="scientific">Kluyveromyces marxianus</name>
    <name type="common">Yeast</name>
    <name type="synonym">Candida kefyr</name>
    <dbReference type="NCBI Taxonomy" id="4911"/>
    <lineage>
        <taxon>Eukaryota</taxon>
        <taxon>Fungi</taxon>
        <taxon>Dikarya</taxon>
        <taxon>Ascomycota</taxon>
        <taxon>Saccharomycotina</taxon>
        <taxon>Saccharomycetes</taxon>
        <taxon>Saccharomycetales</taxon>
        <taxon>Saccharomycetaceae</taxon>
        <taxon>Kluyveromyces</taxon>
    </lineage>
</organism>
<accession>A0ABX6F2N9</accession>
<reference evidence="2 3" key="2">
    <citation type="submission" date="2019-11" db="EMBL/GenBank/DDBJ databases">
        <authorList>
            <person name="Lu H."/>
        </authorList>
    </citation>
    <scope>NUCLEOTIDE SEQUENCE [LARGE SCALE GENOMIC DNA]</scope>
    <source>
        <strain evidence="2 3">FIM1</strain>
    </source>
</reference>
<reference evidence="2 3" key="1">
    <citation type="submission" date="2016-03" db="EMBL/GenBank/DDBJ databases">
        <title>How can Kluyveromyces marxianus grow so fast - potential evolutionary course in Saccharomyces Complex revealed by comparative genomics.</title>
        <authorList>
            <person name="Mo W."/>
            <person name="Lu W."/>
            <person name="Yang X."/>
            <person name="Qi J."/>
            <person name="Lv H."/>
        </authorList>
    </citation>
    <scope>NUCLEOTIDE SEQUENCE [LARGE SCALE GENOMIC DNA]</scope>
    <source>
        <strain evidence="2 3">FIM1</strain>
    </source>
</reference>